<dbReference type="FunFam" id="3.30.70.270:FF:000001">
    <property type="entry name" value="Diguanylate cyclase domain protein"/>
    <property type="match status" value="1"/>
</dbReference>
<dbReference type="InterPro" id="IPR050469">
    <property type="entry name" value="Diguanylate_Cyclase"/>
</dbReference>
<reference evidence="2 3" key="1">
    <citation type="journal article" date="2016" name="Nat. Commun.">
        <title>Thousands of microbial genomes shed light on interconnected biogeochemical processes in an aquifer system.</title>
        <authorList>
            <person name="Anantharaman K."/>
            <person name="Brown C.T."/>
            <person name="Hug L.A."/>
            <person name="Sharon I."/>
            <person name="Castelle C.J."/>
            <person name="Probst A.J."/>
            <person name="Thomas B.C."/>
            <person name="Singh A."/>
            <person name="Wilkins M.J."/>
            <person name="Karaoz U."/>
            <person name="Brodie E.L."/>
            <person name="Williams K.H."/>
            <person name="Hubbard S.S."/>
            <person name="Banfield J.F."/>
        </authorList>
    </citation>
    <scope>NUCLEOTIDE SEQUENCE [LARGE SCALE GENOMIC DNA]</scope>
</reference>
<protein>
    <recommendedName>
        <fullName evidence="1">GGDEF domain-containing protein</fullName>
    </recommendedName>
</protein>
<dbReference type="PANTHER" id="PTHR45138:SF9">
    <property type="entry name" value="DIGUANYLATE CYCLASE DGCM-RELATED"/>
    <property type="match status" value="1"/>
</dbReference>
<sequence>MAEKDIKELKSELRQRDFKIKELESLIVHDPLTGLFNRRGFLALANKLFQDVRHFQKNKAEREHFVIKSFAILFFDIDNFKKLNDTFSHKVGDQILQFASSVIMGKVRISDFVGRWGGEEIVVALIGSQEHDAYQKAEEIRKAVKSRVKIPKHPDLKITISAGVAELDGAYSLEELIKRADEAMYYSKLHGKNKVTQYSQLVGSKK</sequence>
<dbReference type="PROSITE" id="PS50887">
    <property type="entry name" value="GGDEF"/>
    <property type="match status" value="1"/>
</dbReference>
<dbReference type="EMBL" id="MHJL01000032">
    <property type="protein sequence ID" value="OGY66952.1"/>
    <property type="molecule type" value="Genomic_DNA"/>
</dbReference>
<feature type="domain" description="GGDEF" evidence="1">
    <location>
        <begin position="68"/>
        <end position="200"/>
    </location>
</feature>
<gene>
    <name evidence="2" type="ORF">A3I24_00530</name>
</gene>
<dbReference type="CDD" id="cd01949">
    <property type="entry name" value="GGDEF"/>
    <property type="match status" value="1"/>
</dbReference>
<dbReference type="SUPFAM" id="SSF55073">
    <property type="entry name" value="Nucleotide cyclase"/>
    <property type="match status" value="1"/>
</dbReference>
<dbReference type="InterPro" id="IPR043128">
    <property type="entry name" value="Rev_trsase/Diguanyl_cyclase"/>
</dbReference>
<dbReference type="PANTHER" id="PTHR45138">
    <property type="entry name" value="REGULATORY COMPONENTS OF SENSORY TRANSDUCTION SYSTEM"/>
    <property type="match status" value="1"/>
</dbReference>
<proteinExistence type="predicted"/>
<comment type="caution">
    <text evidence="2">The sequence shown here is derived from an EMBL/GenBank/DDBJ whole genome shotgun (WGS) entry which is preliminary data.</text>
</comment>
<dbReference type="NCBIfam" id="TIGR00254">
    <property type="entry name" value="GGDEF"/>
    <property type="match status" value="1"/>
</dbReference>
<dbReference type="GO" id="GO:0052621">
    <property type="term" value="F:diguanylate cyclase activity"/>
    <property type="evidence" value="ECO:0007669"/>
    <property type="project" value="TreeGrafter"/>
</dbReference>
<organism evidence="2 3">
    <name type="scientific">Candidatus Harrisonbacteria bacterium RIFCSPLOWO2_02_FULL_41_13b</name>
    <dbReference type="NCBI Taxonomy" id="1798409"/>
    <lineage>
        <taxon>Bacteria</taxon>
        <taxon>Candidatus Harrisoniibacteriota</taxon>
    </lineage>
</organism>
<dbReference type="AlphaFoldDB" id="A0A1G1ZQY3"/>
<evidence type="ECO:0000259" key="1">
    <source>
        <dbReference type="PROSITE" id="PS50887"/>
    </source>
</evidence>
<dbReference type="InterPro" id="IPR000160">
    <property type="entry name" value="GGDEF_dom"/>
</dbReference>
<accession>A0A1G1ZQY3</accession>
<dbReference type="InterPro" id="IPR029787">
    <property type="entry name" value="Nucleotide_cyclase"/>
</dbReference>
<dbReference type="Pfam" id="PF00990">
    <property type="entry name" value="GGDEF"/>
    <property type="match status" value="1"/>
</dbReference>
<dbReference type="Gene3D" id="3.30.70.270">
    <property type="match status" value="1"/>
</dbReference>
<dbReference type="Proteomes" id="UP000177690">
    <property type="component" value="Unassembled WGS sequence"/>
</dbReference>
<dbReference type="STRING" id="1798409.A3I24_00530"/>
<evidence type="ECO:0000313" key="3">
    <source>
        <dbReference type="Proteomes" id="UP000177690"/>
    </source>
</evidence>
<name>A0A1G1ZQY3_9BACT</name>
<dbReference type="SMART" id="SM00267">
    <property type="entry name" value="GGDEF"/>
    <property type="match status" value="1"/>
</dbReference>
<evidence type="ECO:0000313" key="2">
    <source>
        <dbReference type="EMBL" id="OGY66952.1"/>
    </source>
</evidence>